<sequence length="182" mass="19198">MALTPSATSIQASQNTLPNNSSPASANAATSTDPLASCLSVGSSSPWPAWSMSGLLLAALPTASRLSRIVCPTGLPPTWQVTPLAMVFGLSGYITSVGDHYNGSGTASAWSCIYLFMYGKSSWKHTFSAPPQIKRSFLPLALSTAAFANGIMHGYVYWSGFYGDSAKPQAKDTTENSLQTKY</sequence>
<feature type="region of interest" description="Disordered" evidence="1">
    <location>
        <begin position="1"/>
        <end position="28"/>
    </location>
</feature>
<comment type="caution">
    <text evidence="2">The sequence shown here is derived from an EMBL/GenBank/DDBJ whole genome shotgun (WGS) entry which is preliminary data.</text>
</comment>
<dbReference type="EMBL" id="AVOT02022866">
    <property type="protein sequence ID" value="MBW0512563.1"/>
    <property type="molecule type" value="Genomic_DNA"/>
</dbReference>
<dbReference type="InterPro" id="IPR019419">
    <property type="entry name" value="AIM19"/>
</dbReference>
<evidence type="ECO:0000256" key="1">
    <source>
        <dbReference type="SAM" id="MobiDB-lite"/>
    </source>
</evidence>
<dbReference type="Proteomes" id="UP000765509">
    <property type="component" value="Unassembled WGS sequence"/>
</dbReference>
<name>A0A9Q3E573_9BASI</name>
<keyword evidence="3" id="KW-1185">Reference proteome</keyword>
<feature type="compositionally biased region" description="Low complexity" evidence="1">
    <location>
        <begin position="15"/>
        <end position="28"/>
    </location>
</feature>
<reference evidence="2" key="1">
    <citation type="submission" date="2021-03" db="EMBL/GenBank/DDBJ databases">
        <title>Draft genome sequence of rust myrtle Austropuccinia psidii MF-1, a brazilian biotype.</title>
        <authorList>
            <person name="Quecine M.C."/>
            <person name="Pachon D.M.R."/>
            <person name="Bonatelli M.L."/>
            <person name="Correr F.H."/>
            <person name="Franceschini L.M."/>
            <person name="Leite T.F."/>
            <person name="Margarido G.R.A."/>
            <person name="Almeida C.A."/>
            <person name="Ferrarezi J.A."/>
            <person name="Labate C.A."/>
        </authorList>
    </citation>
    <scope>NUCLEOTIDE SEQUENCE</scope>
    <source>
        <strain evidence="2">MF-1</strain>
    </source>
</reference>
<dbReference type="GO" id="GO:0005739">
    <property type="term" value="C:mitochondrion"/>
    <property type="evidence" value="ECO:0007669"/>
    <property type="project" value="TreeGrafter"/>
</dbReference>
<accession>A0A9Q3E573</accession>
<proteinExistence type="predicted"/>
<evidence type="ECO:0000313" key="2">
    <source>
        <dbReference type="EMBL" id="MBW0512563.1"/>
    </source>
</evidence>
<evidence type="ECO:0000313" key="3">
    <source>
        <dbReference type="Proteomes" id="UP000765509"/>
    </source>
</evidence>
<dbReference type="AlphaFoldDB" id="A0A9Q3E573"/>
<protein>
    <submittedName>
        <fullName evidence="2">Uncharacterized protein</fullName>
    </submittedName>
</protein>
<dbReference type="OrthoDB" id="5554402at2759"/>
<dbReference type="PANTHER" id="PTHR28177">
    <property type="entry name" value="ALTERED INHERITANCE OF MITOCHONDRIA PROTEIN 19, MITOCHONDRIAL"/>
    <property type="match status" value="1"/>
</dbReference>
<dbReference type="Pfam" id="PF10315">
    <property type="entry name" value="Aim19"/>
    <property type="match status" value="1"/>
</dbReference>
<dbReference type="PANTHER" id="PTHR28177:SF1">
    <property type="entry name" value="ALTERED INHERITANCE OF MITOCHONDRIA PROTEIN 19, MITOCHONDRIAL"/>
    <property type="match status" value="1"/>
</dbReference>
<organism evidence="2 3">
    <name type="scientific">Austropuccinia psidii MF-1</name>
    <dbReference type="NCBI Taxonomy" id="1389203"/>
    <lineage>
        <taxon>Eukaryota</taxon>
        <taxon>Fungi</taxon>
        <taxon>Dikarya</taxon>
        <taxon>Basidiomycota</taxon>
        <taxon>Pucciniomycotina</taxon>
        <taxon>Pucciniomycetes</taxon>
        <taxon>Pucciniales</taxon>
        <taxon>Sphaerophragmiaceae</taxon>
        <taxon>Austropuccinia</taxon>
    </lineage>
</organism>
<feature type="compositionally biased region" description="Polar residues" evidence="1">
    <location>
        <begin position="1"/>
        <end position="14"/>
    </location>
</feature>
<gene>
    <name evidence="2" type="ORF">O181_052278</name>
</gene>